<protein>
    <submittedName>
        <fullName evidence="2">Uncharacterized protein</fullName>
    </submittedName>
</protein>
<dbReference type="AlphaFoldDB" id="A0AA39TQB5"/>
<gene>
    <name evidence="2" type="ORF">IW261DRAFT_1427999</name>
</gene>
<proteinExistence type="predicted"/>
<keyword evidence="3" id="KW-1185">Reference proteome</keyword>
<sequence length="208" mass="22381">MDIPRFAPNDTSRSCLRYSPSGTCATTDTDAFPEGWMHAFWMSRGNAAGVSRTHEIIVVHALLAITPAEPVSLKALALCTNAEDGPSSGVIITAGLSFLTPTSLSFLQDCHTALTPGLTRASRAGIARERVPAQEPSRGPQSTILLWYSHYVLCIPLVSLPIKTTFYLIHFPLLVGQCIDVDAARAGDSETGGKNRPFIDEYGPSHAR</sequence>
<organism evidence="2 3">
    <name type="scientific">Armillaria novae-zelandiae</name>
    <dbReference type="NCBI Taxonomy" id="153914"/>
    <lineage>
        <taxon>Eukaryota</taxon>
        <taxon>Fungi</taxon>
        <taxon>Dikarya</taxon>
        <taxon>Basidiomycota</taxon>
        <taxon>Agaricomycotina</taxon>
        <taxon>Agaricomycetes</taxon>
        <taxon>Agaricomycetidae</taxon>
        <taxon>Agaricales</taxon>
        <taxon>Marasmiineae</taxon>
        <taxon>Physalacriaceae</taxon>
        <taxon>Armillaria</taxon>
    </lineage>
</organism>
<evidence type="ECO:0000256" key="1">
    <source>
        <dbReference type="SAM" id="MobiDB-lite"/>
    </source>
</evidence>
<reference evidence="2" key="1">
    <citation type="submission" date="2023-06" db="EMBL/GenBank/DDBJ databases">
        <authorList>
            <consortium name="Lawrence Berkeley National Laboratory"/>
            <person name="Ahrendt S."/>
            <person name="Sahu N."/>
            <person name="Indic B."/>
            <person name="Wong-Bajracharya J."/>
            <person name="Merenyi Z."/>
            <person name="Ke H.-M."/>
            <person name="Monk M."/>
            <person name="Kocsube S."/>
            <person name="Drula E."/>
            <person name="Lipzen A."/>
            <person name="Balint B."/>
            <person name="Henrissat B."/>
            <person name="Andreopoulos B."/>
            <person name="Martin F.M."/>
            <person name="Harder C.B."/>
            <person name="Rigling D."/>
            <person name="Ford K.L."/>
            <person name="Foster G.D."/>
            <person name="Pangilinan J."/>
            <person name="Papanicolaou A."/>
            <person name="Barry K."/>
            <person name="LaButti K."/>
            <person name="Viragh M."/>
            <person name="Koriabine M."/>
            <person name="Yan M."/>
            <person name="Riley R."/>
            <person name="Champramary S."/>
            <person name="Plett K.L."/>
            <person name="Tsai I.J."/>
            <person name="Slot J."/>
            <person name="Sipos G."/>
            <person name="Plett J."/>
            <person name="Nagy L.G."/>
            <person name="Grigoriev I.V."/>
        </authorList>
    </citation>
    <scope>NUCLEOTIDE SEQUENCE</scope>
    <source>
        <strain evidence="2">ICMP 16352</strain>
    </source>
</reference>
<evidence type="ECO:0000313" key="2">
    <source>
        <dbReference type="EMBL" id="KAK0462793.1"/>
    </source>
</evidence>
<comment type="caution">
    <text evidence="2">The sequence shown here is derived from an EMBL/GenBank/DDBJ whole genome shotgun (WGS) entry which is preliminary data.</text>
</comment>
<accession>A0AA39TQB5</accession>
<dbReference type="Proteomes" id="UP001175227">
    <property type="component" value="Unassembled WGS sequence"/>
</dbReference>
<feature type="region of interest" description="Disordered" evidence="1">
    <location>
        <begin position="186"/>
        <end position="208"/>
    </location>
</feature>
<dbReference type="EMBL" id="JAUEPR010000122">
    <property type="protein sequence ID" value="KAK0462793.1"/>
    <property type="molecule type" value="Genomic_DNA"/>
</dbReference>
<evidence type="ECO:0000313" key="3">
    <source>
        <dbReference type="Proteomes" id="UP001175227"/>
    </source>
</evidence>
<feature type="compositionally biased region" description="Basic and acidic residues" evidence="1">
    <location>
        <begin position="186"/>
        <end position="199"/>
    </location>
</feature>
<name>A0AA39TQB5_9AGAR</name>